<dbReference type="Gene3D" id="3.30.450.20">
    <property type="entry name" value="PAS domain"/>
    <property type="match status" value="3"/>
</dbReference>
<dbReference type="PANTHER" id="PTHR44757">
    <property type="entry name" value="DIGUANYLATE CYCLASE DGCP"/>
    <property type="match status" value="1"/>
</dbReference>
<dbReference type="InterPro" id="IPR052155">
    <property type="entry name" value="Biofilm_reg_signaling"/>
</dbReference>
<dbReference type="AlphaFoldDB" id="A0A1H3II16"/>
<dbReference type="SMART" id="SM00086">
    <property type="entry name" value="PAC"/>
    <property type="match status" value="3"/>
</dbReference>
<dbReference type="Pfam" id="PF13426">
    <property type="entry name" value="PAS_9"/>
    <property type="match status" value="2"/>
</dbReference>
<accession>A0A1H3II16</accession>
<evidence type="ECO:0000259" key="3">
    <source>
        <dbReference type="PROSITE" id="PS50883"/>
    </source>
</evidence>
<sequence>MQEGRYMSSIEGNSLVKNHFHGPAVYFIRRINHNFGFSYLSDNFNQFGYEAKIASDDHAIYSKMVHPDDYPIINTRIRETIASKESQYRIEYRIIAKKGEIRHISEYGNVHYVGDDPVNIEGYFLDCTYVKNLENKATEWEHGFQELVGTSLAGIYIIQNETYVYVNDRLASIFGYESKELIGEPADKIAVPKERKRVFENLRRRLEGEKVAPYTIKGLHKQGYQIEVQVMASLISYQGSQAVIGTVIDLQGSKEVFQRLKMSEAILENTIEGVVVTDAGGRIEWVNPAFTDITGYSADEVIGKNPRILKSDRHTKNFYENMWKSIQLEGFWSGEIWNRRKNGEVYPELLTITAIRNKEEQTEYYVSIFNDLTERVKTEEKLEYQKYHDALTGLPNRFLLIDRMAVAMARAKSQKSIFAVFILNIDRFRRINDTLGHLAGDQLIEAFSNRLRKVMREGDTISRLVGDEFAILVNPVTNVNAAVVVAEKILKSLEKPFYVENQEVYMTVSIGIGLFPGDGDNPDQMIMHAEMAMFQAKKFGKNRYRLYSEDMHKETLVRLEMENDIRKGLEQYEFEMYYQPQVQLATGEIKGAESLMRWKHVVKGQIPPGTFIPAAEESGLMVPLGIYTMKRVFAQSEKWKQKGFQEALISFNLSPIQFQQSDLYDQIKWILSETEADPAMLELEITENTAMVDIEYAINSLKRIKKLGIRVAMDDFGTGYSSLALLSRLPVDKLKIDRSFVSGIEKNADKQTIVAAMVGMCQQLGIEVVAEGVEEEVEKNFLLKVGCDMIQGYYYSPAVPADRFENMMKNRMFVDKNRFFF</sequence>
<feature type="domain" description="PAC" evidence="2">
    <location>
        <begin position="332"/>
        <end position="384"/>
    </location>
</feature>
<dbReference type="PROSITE" id="PS50112">
    <property type="entry name" value="PAS"/>
    <property type="match status" value="2"/>
</dbReference>
<dbReference type="PANTHER" id="PTHR44757:SF2">
    <property type="entry name" value="BIOFILM ARCHITECTURE MAINTENANCE PROTEIN MBAA"/>
    <property type="match status" value="1"/>
</dbReference>
<feature type="domain" description="GGDEF" evidence="4">
    <location>
        <begin position="416"/>
        <end position="549"/>
    </location>
</feature>
<dbReference type="InterPro" id="IPR000700">
    <property type="entry name" value="PAS-assoc_C"/>
</dbReference>
<evidence type="ECO:0000313" key="6">
    <source>
        <dbReference type="Proteomes" id="UP000199230"/>
    </source>
</evidence>
<dbReference type="InterPro" id="IPR043128">
    <property type="entry name" value="Rev_trsase/Diguanyl_cyclase"/>
</dbReference>
<dbReference type="SUPFAM" id="SSF55785">
    <property type="entry name" value="PYP-like sensor domain (PAS domain)"/>
    <property type="match status" value="3"/>
</dbReference>
<dbReference type="Pfam" id="PF00990">
    <property type="entry name" value="GGDEF"/>
    <property type="match status" value="1"/>
</dbReference>
<dbReference type="InterPro" id="IPR001633">
    <property type="entry name" value="EAL_dom"/>
</dbReference>
<feature type="domain" description="EAL" evidence="3">
    <location>
        <begin position="558"/>
        <end position="812"/>
    </location>
</feature>
<dbReference type="PROSITE" id="PS50883">
    <property type="entry name" value="EAL"/>
    <property type="match status" value="1"/>
</dbReference>
<dbReference type="STRING" id="159292.SAMN05192546_101163"/>
<dbReference type="NCBIfam" id="TIGR00229">
    <property type="entry name" value="sensory_box"/>
    <property type="match status" value="2"/>
</dbReference>
<proteinExistence type="predicted"/>
<reference evidence="5 6" key="1">
    <citation type="submission" date="2016-10" db="EMBL/GenBank/DDBJ databases">
        <authorList>
            <person name="de Groot N.N."/>
        </authorList>
    </citation>
    <scope>NUCLEOTIDE SEQUENCE [LARGE SCALE GENOMIC DNA]</scope>
    <source>
        <strain evidence="5 6">APO</strain>
    </source>
</reference>
<dbReference type="CDD" id="cd01949">
    <property type="entry name" value="GGDEF"/>
    <property type="match status" value="1"/>
</dbReference>
<evidence type="ECO:0000259" key="1">
    <source>
        <dbReference type="PROSITE" id="PS50112"/>
    </source>
</evidence>
<dbReference type="PROSITE" id="PS50887">
    <property type="entry name" value="GGDEF"/>
    <property type="match status" value="1"/>
</dbReference>
<dbReference type="Proteomes" id="UP000199230">
    <property type="component" value="Unassembled WGS sequence"/>
</dbReference>
<dbReference type="Pfam" id="PF08447">
    <property type="entry name" value="PAS_3"/>
    <property type="match status" value="1"/>
</dbReference>
<organism evidence="5 6">
    <name type="scientific">Tindallia californiensis</name>
    <dbReference type="NCBI Taxonomy" id="159292"/>
    <lineage>
        <taxon>Bacteria</taxon>
        <taxon>Bacillati</taxon>
        <taxon>Bacillota</taxon>
        <taxon>Clostridia</taxon>
        <taxon>Peptostreptococcales</taxon>
        <taxon>Tindalliaceae</taxon>
        <taxon>Tindallia</taxon>
    </lineage>
</organism>
<dbReference type="SMART" id="SM00052">
    <property type="entry name" value="EAL"/>
    <property type="match status" value="1"/>
</dbReference>
<dbReference type="Gene3D" id="3.30.70.270">
    <property type="match status" value="1"/>
</dbReference>
<dbReference type="SMART" id="SM00267">
    <property type="entry name" value="GGDEF"/>
    <property type="match status" value="1"/>
</dbReference>
<feature type="domain" description="PAS" evidence="1">
    <location>
        <begin position="164"/>
        <end position="209"/>
    </location>
</feature>
<keyword evidence="6" id="KW-1185">Reference proteome</keyword>
<protein>
    <submittedName>
        <fullName evidence="5">PAS domain S-box-containing protein/diguanylate cyclase (GGDEF) domain-containing protein</fullName>
    </submittedName>
</protein>
<dbReference type="Gene3D" id="3.20.20.450">
    <property type="entry name" value="EAL domain"/>
    <property type="match status" value="1"/>
</dbReference>
<dbReference type="Pfam" id="PF00563">
    <property type="entry name" value="EAL"/>
    <property type="match status" value="1"/>
</dbReference>
<evidence type="ECO:0000259" key="2">
    <source>
        <dbReference type="PROSITE" id="PS50113"/>
    </source>
</evidence>
<dbReference type="InterPro" id="IPR035919">
    <property type="entry name" value="EAL_sf"/>
</dbReference>
<dbReference type="InterPro" id="IPR000160">
    <property type="entry name" value="GGDEF_dom"/>
</dbReference>
<dbReference type="SUPFAM" id="SSF141868">
    <property type="entry name" value="EAL domain-like"/>
    <property type="match status" value="1"/>
</dbReference>
<gene>
    <name evidence="5" type="ORF">SAMN05192546_101163</name>
</gene>
<dbReference type="EMBL" id="FNPV01000001">
    <property type="protein sequence ID" value="SDY27267.1"/>
    <property type="molecule type" value="Genomic_DNA"/>
</dbReference>
<evidence type="ECO:0000259" key="4">
    <source>
        <dbReference type="PROSITE" id="PS50887"/>
    </source>
</evidence>
<name>A0A1H3II16_9FIRM</name>
<dbReference type="InterPro" id="IPR001610">
    <property type="entry name" value="PAC"/>
</dbReference>
<dbReference type="InterPro" id="IPR013655">
    <property type="entry name" value="PAS_fold_3"/>
</dbReference>
<dbReference type="SUPFAM" id="SSF55073">
    <property type="entry name" value="Nucleotide cyclase"/>
    <property type="match status" value="1"/>
</dbReference>
<evidence type="ECO:0000313" key="5">
    <source>
        <dbReference type="EMBL" id="SDY27267.1"/>
    </source>
</evidence>
<dbReference type="CDD" id="cd00130">
    <property type="entry name" value="PAS"/>
    <property type="match status" value="2"/>
</dbReference>
<feature type="domain" description="PAS" evidence="1">
    <location>
        <begin position="259"/>
        <end position="305"/>
    </location>
</feature>
<dbReference type="PROSITE" id="PS50113">
    <property type="entry name" value="PAC"/>
    <property type="match status" value="1"/>
</dbReference>
<dbReference type="InterPro" id="IPR029787">
    <property type="entry name" value="Nucleotide_cyclase"/>
</dbReference>
<dbReference type="SMART" id="SM00091">
    <property type="entry name" value="PAS"/>
    <property type="match status" value="2"/>
</dbReference>
<dbReference type="InterPro" id="IPR035965">
    <property type="entry name" value="PAS-like_dom_sf"/>
</dbReference>
<dbReference type="NCBIfam" id="TIGR00254">
    <property type="entry name" value="GGDEF"/>
    <property type="match status" value="1"/>
</dbReference>
<dbReference type="CDD" id="cd01948">
    <property type="entry name" value="EAL"/>
    <property type="match status" value="1"/>
</dbReference>
<dbReference type="InterPro" id="IPR000014">
    <property type="entry name" value="PAS"/>
</dbReference>